<proteinExistence type="predicted"/>
<keyword evidence="1" id="KW-0812">Transmembrane</keyword>
<gene>
    <name evidence="2" type="ORF">POPTR_010G064400</name>
</gene>
<name>U5FYC0_POPTR</name>
<dbReference type="HOGENOM" id="CLU_2692356_0_0_1"/>
<keyword evidence="1" id="KW-0472">Membrane</keyword>
<evidence type="ECO:0000256" key="1">
    <source>
        <dbReference type="SAM" id="Phobius"/>
    </source>
</evidence>
<sequence length="74" mass="8490">MLGNVSINFLSHANFVQYDLILRSFLLVLFCFFLFHRKRNACSHVHHLSQVGVGKWILPGFDQGLNFLAAIFLP</sequence>
<organism evidence="2 3">
    <name type="scientific">Populus trichocarpa</name>
    <name type="common">Western balsam poplar</name>
    <name type="synonym">Populus balsamifera subsp. trichocarpa</name>
    <dbReference type="NCBI Taxonomy" id="3694"/>
    <lineage>
        <taxon>Eukaryota</taxon>
        <taxon>Viridiplantae</taxon>
        <taxon>Streptophyta</taxon>
        <taxon>Embryophyta</taxon>
        <taxon>Tracheophyta</taxon>
        <taxon>Spermatophyta</taxon>
        <taxon>Magnoliopsida</taxon>
        <taxon>eudicotyledons</taxon>
        <taxon>Gunneridae</taxon>
        <taxon>Pentapetalae</taxon>
        <taxon>rosids</taxon>
        <taxon>fabids</taxon>
        <taxon>Malpighiales</taxon>
        <taxon>Salicaceae</taxon>
        <taxon>Saliceae</taxon>
        <taxon>Populus</taxon>
    </lineage>
</organism>
<protein>
    <submittedName>
        <fullName evidence="2">Uncharacterized protein</fullName>
    </submittedName>
</protein>
<keyword evidence="1" id="KW-1133">Transmembrane helix</keyword>
<dbReference type="AlphaFoldDB" id="U5FYC0"/>
<evidence type="ECO:0000313" key="2">
    <source>
        <dbReference type="EMBL" id="PNT15070.1"/>
    </source>
</evidence>
<evidence type="ECO:0000313" key="3">
    <source>
        <dbReference type="Proteomes" id="UP000006729"/>
    </source>
</evidence>
<dbReference type="EMBL" id="CM009299">
    <property type="protein sequence ID" value="PNT15070.1"/>
    <property type="molecule type" value="Genomic_DNA"/>
</dbReference>
<dbReference type="Proteomes" id="UP000006729">
    <property type="component" value="Chromosome 10"/>
</dbReference>
<accession>U5FYC0</accession>
<keyword evidence="3" id="KW-1185">Reference proteome</keyword>
<dbReference type="InParanoid" id="U5FYC0"/>
<feature type="transmembrane region" description="Helical" evidence="1">
    <location>
        <begin position="20"/>
        <end position="36"/>
    </location>
</feature>
<reference evidence="2 3" key="1">
    <citation type="journal article" date="2006" name="Science">
        <title>The genome of black cottonwood, Populus trichocarpa (Torr. &amp; Gray).</title>
        <authorList>
            <person name="Tuskan G.A."/>
            <person name="Difazio S."/>
            <person name="Jansson S."/>
            <person name="Bohlmann J."/>
            <person name="Grigoriev I."/>
            <person name="Hellsten U."/>
            <person name="Putnam N."/>
            <person name="Ralph S."/>
            <person name="Rombauts S."/>
            <person name="Salamov A."/>
            <person name="Schein J."/>
            <person name="Sterck L."/>
            <person name="Aerts A."/>
            <person name="Bhalerao R.R."/>
            <person name="Bhalerao R.P."/>
            <person name="Blaudez D."/>
            <person name="Boerjan W."/>
            <person name="Brun A."/>
            <person name="Brunner A."/>
            <person name="Busov V."/>
            <person name="Campbell M."/>
            <person name="Carlson J."/>
            <person name="Chalot M."/>
            <person name="Chapman J."/>
            <person name="Chen G.L."/>
            <person name="Cooper D."/>
            <person name="Coutinho P.M."/>
            <person name="Couturier J."/>
            <person name="Covert S."/>
            <person name="Cronk Q."/>
            <person name="Cunningham R."/>
            <person name="Davis J."/>
            <person name="Degroeve S."/>
            <person name="Dejardin A."/>
            <person name="Depamphilis C."/>
            <person name="Detter J."/>
            <person name="Dirks B."/>
            <person name="Dubchak I."/>
            <person name="Duplessis S."/>
            <person name="Ehlting J."/>
            <person name="Ellis B."/>
            <person name="Gendler K."/>
            <person name="Goodstein D."/>
            <person name="Gribskov M."/>
            <person name="Grimwood J."/>
            <person name="Groover A."/>
            <person name="Gunter L."/>
            <person name="Hamberger B."/>
            <person name="Heinze B."/>
            <person name="Helariutta Y."/>
            <person name="Henrissat B."/>
            <person name="Holligan D."/>
            <person name="Holt R."/>
            <person name="Huang W."/>
            <person name="Islam-Faridi N."/>
            <person name="Jones S."/>
            <person name="Jones-Rhoades M."/>
            <person name="Jorgensen R."/>
            <person name="Joshi C."/>
            <person name="Kangasjarvi J."/>
            <person name="Karlsson J."/>
            <person name="Kelleher C."/>
            <person name="Kirkpatrick R."/>
            <person name="Kirst M."/>
            <person name="Kohler A."/>
            <person name="Kalluri U."/>
            <person name="Larimer F."/>
            <person name="Leebens-Mack J."/>
            <person name="Leple J.C."/>
            <person name="Locascio P."/>
            <person name="Lou Y."/>
            <person name="Lucas S."/>
            <person name="Martin F."/>
            <person name="Montanini B."/>
            <person name="Napoli C."/>
            <person name="Nelson D.R."/>
            <person name="Nelson C."/>
            <person name="Nieminen K."/>
            <person name="Nilsson O."/>
            <person name="Pereda V."/>
            <person name="Peter G."/>
            <person name="Philippe R."/>
            <person name="Pilate G."/>
            <person name="Poliakov A."/>
            <person name="Razumovskaya J."/>
            <person name="Richardson P."/>
            <person name="Rinaldi C."/>
            <person name="Ritland K."/>
            <person name="Rouze P."/>
            <person name="Ryaboy D."/>
            <person name="Schmutz J."/>
            <person name="Schrader J."/>
            <person name="Segerman B."/>
            <person name="Shin H."/>
            <person name="Siddiqui A."/>
            <person name="Sterky F."/>
            <person name="Terry A."/>
            <person name="Tsai C.J."/>
            <person name="Uberbacher E."/>
            <person name="Unneberg P."/>
            <person name="Vahala J."/>
            <person name="Wall K."/>
            <person name="Wessler S."/>
            <person name="Yang G."/>
            <person name="Yin T."/>
            <person name="Douglas C."/>
            <person name="Marra M."/>
            <person name="Sandberg G."/>
            <person name="Van de Peer Y."/>
            <person name="Rokhsar D."/>
        </authorList>
    </citation>
    <scope>NUCLEOTIDE SEQUENCE [LARGE SCALE GENOMIC DNA]</scope>
    <source>
        <strain evidence="3">cv. Nisqually</strain>
    </source>
</reference>